<dbReference type="InterPro" id="IPR051089">
    <property type="entry name" value="prtT"/>
</dbReference>
<evidence type="ECO:0000256" key="5">
    <source>
        <dbReference type="ARBA" id="ARBA00023125"/>
    </source>
</evidence>
<feature type="compositionally biased region" description="Polar residues" evidence="8">
    <location>
        <begin position="689"/>
        <end position="733"/>
    </location>
</feature>
<dbReference type="InterPro" id="IPR036864">
    <property type="entry name" value="Zn2-C6_fun-type_DNA-bd_sf"/>
</dbReference>
<feature type="compositionally biased region" description="Polar residues" evidence="8">
    <location>
        <begin position="7"/>
        <end position="54"/>
    </location>
</feature>
<dbReference type="PROSITE" id="PS00463">
    <property type="entry name" value="ZN2_CY6_FUNGAL_1"/>
    <property type="match status" value="1"/>
</dbReference>
<dbReference type="CDD" id="cd12148">
    <property type="entry name" value="fungal_TF_MHR"/>
    <property type="match status" value="1"/>
</dbReference>
<dbReference type="GO" id="GO:0000981">
    <property type="term" value="F:DNA-binding transcription factor activity, RNA polymerase II-specific"/>
    <property type="evidence" value="ECO:0007669"/>
    <property type="project" value="InterPro"/>
</dbReference>
<dbReference type="STRING" id="1220924.W2S519"/>
<dbReference type="GO" id="GO:0008270">
    <property type="term" value="F:zinc ion binding"/>
    <property type="evidence" value="ECO:0007669"/>
    <property type="project" value="InterPro"/>
</dbReference>
<keyword evidence="11" id="KW-1185">Reference proteome</keyword>
<dbReference type="Pfam" id="PF00172">
    <property type="entry name" value="Zn_clus"/>
    <property type="match status" value="1"/>
</dbReference>
<feature type="compositionally biased region" description="Basic and acidic residues" evidence="8">
    <location>
        <begin position="68"/>
        <end position="91"/>
    </location>
</feature>
<dbReference type="OrthoDB" id="8062037at2759"/>
<keyword evidence="2" id="KW-0479">Metal-binding</keyword>
<dbReference type="Pfam" id="PF04082">
    <property type="entry name" value="Fungal_trans"/>
    <property type="match status" value="1"/>
</dbReference>
<dbReference type="GO" id="GO:0006351">
    <property type="term" value="P:DNA-templated transcription"/>
    <property type="evidence" value="ECO:0007669"/>
    <property type="project" value="InterPro"/>
</dbReference>
<dbReference type="AlphaFoldDB" id="W2S519"/>
<evidence type="ECO:0000313" key="11">
    <source>
        <dbReference type="Proteomes" id="UP000030752"/>
    </source>
</evidence>
<feature type="region of interest" description="Disordered" evidence="8">
    <location>
        <begin position="161"/>
        <end position="203"/>
    </location>
</feature>
<feature type="compositionally biased region" description="Low complexity" evidence="8">
    <location>
        <begin position="742"/>
        <end position="753"/>
    </location>
</feature>
<feature type="compositionally biased region" description="Pro residues" evidence="8">
    <location>
        <begin position="177"/>
        <end position="196"/>
    </location>
</feature>
<keyword evidence="4" id="KW-0805">Transcription regulation</keyword>
<evidence type="ECO:0000313" key="10">
    <source>
        <dbReference type="EMBL" id="ETN43143.1"/>
    </source>
</evidence>
<keyword evidence="7" id="KW-0539">Nucleus</keyword>
<dbReference type="InParanoid" id="W2S519"/>
<feature type="region of interest" description="Disordered" evidence="8">
    <location>
        <begin position="685"/>
        <end position="811"/>
    </location>
</feature>
<keyword evidence="6" id="KW-0804">Transcription</keyword>
<dbReference type="InterPro" id="IPR001138">
    <property type="entry name" value="Zn2Cys6_DnaBD"/>
</dbReference>
<dbReference type="GO" id="GO:0001216">
    <property type="term" value="F:DNA-binding transcription activator activity"/>
    <property type="evidence" value="ECO:0007669"/>
    <property type="project" value="UniProtKB-ARBA"/>
</dbReference>
<reference evidence="10 11" key="1">
    <citation type="submission" date="2013-03" db="EMBL/GenBank/DDBJ databases">
        <title>The Genome Sequence of Phialophora europaea CBS 101466.</title>
        <authorList>
            <consortium name="The Broad Institute Genomics Platform"/>
            <person name="Cuomo C."/>
            <person name="de Hoog S."/>
            <person name="Gorbushina A."/>
            <person name="Walker B."/>
            <person name="Young S.K."/>
            <person name="Zeng Q."/>
            <person name="Gargeya S."/>
            <person name="Fitzgerald M."/>
            <person name="Haas B."/>
            <person name="Abouelleil A."/>
            <person name="Allen A.W."/>
            <person name="Alvarado L."/>
            <person name="Arachchi H.M."/>
            <person name="Berlin A.M."/>
            <person name="Chapman S.B."/>
            <person name="Gainer-Dewar J."/>
            <person name="Goldberg J."/>
            <person name="Griggs A."/>
            <person name="Gujja S."/>
            <person name="Hansen M."/>
            <person name="Howarth C."/>
            <person name="Imamovic A."/>
            <person name="Ireland A."/>
            <person name="Larimer J."/>
            <person name="McCowan C."/>
            <person name="Murphy C."/>
            <person name="Pearson M."/>
            <person name="Poon T.W."/>
            <person name="Priest M."/>
            <person name="Roberts A."/>
            <person name="Saif S."/>
            <person name="Shea T."/>
            <person name="Sisk P."/>
            <person name="Sykes S."/>
            <person name="Wortman J."/>
            <person name="Nusbaum C."/>
            <person name="Birren B."/>
        </authorList>
    </citation>
    <scope>NUCLEOTIDE SEQUENCE [LARGE SCALE GENOMIC DNA]</scope>
    <source>
        <strain evidence="10 11">CBS 101466</strain>
    </source>
</reference>
<evidence type="ECO:0000256" key="1">
    <source>
        <dbReference type="ARBA" id="ARBA00004123"/>
    </source>
</evidence>
<dbReference type="GeneID" id="19969640"/>
<evidence type="ECO:0000256" key="8">
    <source>
        <dbReference type="SAM" id="MobiDB-lite"/>
    </source>
</evidence>
<dbReference type="Gene3D" id="4.10.240.10">
    <property type="entry name" value="Zn(2)-C6 fungal-type DNA-binding domain"/>
    <property type="match status" value="1"/>
</dbReference>
<dbReference type="EMBL" id="KB822718">
    <property type="protein sequence ID" value="ETN43143.1"/>
    <property type="molecule type" value="Genomic_DNA"/>
</dbReference>
<dbReference type="PANTHER" id="PTHR31845:SF39">
    <property type="entry name" value="TRANSCRIPTION FACTOR PBCR-RELATED"/>
    <property type="match status" value="1"/>
</dbReference>
<evidence type="ECO:0000256" key="7">
    <source>
        <dbReference type="ARBA" id="ARBA00023242"/>
    </source>
</evidence>
<gene>
    <name evidence="10" type="ORF">HMPREF1541_02301</name>
</gene>
<keyword evidence="3" id="KW-0862">Zinc</keyword>
<dbReference type="RefSeq" id="XP_008714879.1">
    <property type="nucleotide sequence ID" value="XM_008716657.1"/>
</dbReference>
<dbReference type="SUPFAM" id="SSF57701">
    <property type="entry name" value="Zn2/Cys6 DNA-binding domain"/>
    <property type="match status" value="1"/>
</dbReference>
<proteinExistence type="predicted"/>
<dbReference type="VEuPathDB" id="FungiDB:HMPREF1541_02301"/>
<evidence type="ECO:0000256" key="3">
    <source>
        <dbReference type="ARBA" id="ARBA00022833"/>
    </source>
</evidence>
<evidence type="ECO:0000259" key="9">
    <source>
        <dbReference type="PROSITE" id="PS50048"/>
    </source>
</evidence>
<organism evidence="10 11">
    <name type="scientific">Cyphellophora europaea (strain CBS 101466)</name>
    <name type="common">Phialophora europaea</name>
    <dbReference type="NCBI Taxonomy" id="1220924"/>
    <lineage>
        <taxon>Eukaryota</taxon>
        <taxon>Fungi</taxon>
        <taxon>Dikarya</taxon>
        <taxon>Ascomycota</taxon>
        <taxon>Pezizomycotina</taxon>
        <taxon>Eurotiomycetes</taxon>
        <taxon>Chaetothyriomycetidae</taxon>
        <taxon>Chaetothyriales</taxon>
        <taxon>Cyphellophoraceae</taxon>
        <taxon>Cyphellophora</taxon>
    </lineage>
</organism>
<sequence length="862" mass="96262">MAFQPAHATQNIDPALRQQNSVNTSPKPRDTYQNGPTQSYSPVQSTKQSPTTAFQGMPPTPSYYSKPVPHESPADDQSPKGDSNDPNDQKRTRACEACRGLKVKCEFDEVNSPDTCKRCAKAGRQCIVTVPSRKRQKKTDSRVAELEKKIDALTATLAAQGHSETDIHHPVVQSQLPPRPVYPEPWPHGQPAPPTRTSPTNTIHGVKRKLTGEFDYFGGELHKAQQAAAFKSSPTPGPSYPPPYNPEPRIKQEYEDLSNVDVVASGLVDVVTAQKCFERYVSDMCIHLPIVVFPPNTNWEDVRRQKPILFLAVLAVASGTIRNDLQPKLIMKATKILADRIVYRGEKSLEIVQTIQCMTTFYQPPEKYEELNFNQLIHIAAVMALDIGMGKRFKKGSLTLWRPFTDSKRSLPDPMSAETRRCWLGCYFMCSNSSMSLRRPLLVRWSNYADECVDILSNAEDAAPTDKWLCFLVRAQHIAEDIGLEFSMDDPASQVSLTDHKTQYHLKAFERQLEEWERSATPNMLKQPIMKHVKGIINLYMHEIAMHHNHNIDDFKPPFHSTPIDGPPDPDFVTPAHIESLTTCMRSVHDVFHAFLSMDVQQLRSLPTLFFVRNSYAAVALIKMYTAVSAKGSKFGSIISTDDLRVDYYLDRLIDCLARTAEGGMCKVAHKFSIIFNMLKQWHTRRTDPNSNSSNPVSRQRTPLNTQRTPSVSAQNPQQYSQGSQRDGTTTSWQAQPHHRSQQPAPHPQQQQQPQPPRSGLHMLSEAAMNPSAPIPNSGLPPSHQPQPSWLPPGAPPMNTMPPGMNPGEMQDPNLMYAGAMGANNGLGDFPDLDLNTMAYGFGDEFVAMGFGMGMGDGGWAF</sequence>
<evidence type="ECO:0000256" key="6">
    <source>
        <dbReference type="ARBA" id="ARBA00023163"/>
    </source>
</evidence>
<feature type="domain" description="Zn(2)-C6 fungal-type" evidence="9">
    <location>
        <begin position="94"/>
        <end position="128"/>
    </location>
</feature>
<dbReference type="CDD" id="cd00067">
    <property type="entry name" value="GAL4"/>
    <property type="match status" value="1"/>
</dbReference>
<dbReference type="GO" id="GO:0005634">
    <property type="term" value="C:nucleus"/>
    <property type="evidence" value="ECO:0007669"/>
    <property type="project" value="UniProtKB-SubCell"/>
</dbReference>
<evidence type="ECO:0000256" key="4">
    <source>
        <dbReference type="ARBA" id="ARBA00023015"/>
    </source>
</evidence>
<dbReference type="HOGENOM" id="CLU_006524_0_0_1"/>
<evidence type="ECO:0000256" key="2">
    <source>
        <dbReference type="ARBA" id="ARBA00022723"/>
    </source>
</evidence>
<dbReference type="InterPro" id="IPR007219">
    <property type="entry name" value="XnlR_reg_dom"/>
</dbReference>
<dbReference type="SMART" id="SM00066">
    <property type="entry name" value="GAL4"/>
    <property type="match status" value="1"/>
</dbReference>
<comment type="subcellular location">
    <subcellularLocation>
        <location evidence="1">Nucleus</location>
    </subcellularLocation>
</comment>
<accession>W2S519</accession>
<name>W2S519_CYPE1</name>
<dbReference type="eggNOG" id="ENOG502QRYY">
    <property type="taxonomic scope" value="Eukaryota"/>
</dbReference>
<dbReference type="Proteomes" id="UP000030752">
    <property type="component" value="Unassembled WGS sequence"/>
</dbReference>
<feature type="region of interest" description="Disordered" evidence="8">
    <location>
        <begin position="1"/>
        <end position="91"/>
    </location>
</feature>
<dbReference type="PANTHER" id="PTHR31845">
    <property type="entry name" value="FINGER DOMAIN PROTEIN, PUTATIVE-RELATED"/>
    <property type="match status" value="1"/>
</dbReference>
<dbReference type="PROSITE" id="PS50048">
    <property type="entry name" value="ZN2_CY6_FUNGAL_2"/>
    <property type="match status" value="1"/>
</dbReference>
<dbReference type="FunFam" id="4.10.240.10:FF:000003">
    <property type="entry name" value="C6 transcription factor (Leu3)"/>
    <property type="match status" value="1"/>
</dbReference>
<feature type="compositionally biased region" description="Pro residues" evidence="8">
    <location>
        <begin position="783"/>
        <end position="800"/>
    </location>
</feature>
<dbReference type="GO" id="GO:0000976">
    <property type="term" value="F:transcription cis-regulatory region binding"/>
    <property type="evidence" value="ECO:0007669"/>
    <property type="project" value="TreeGrafter"/>
</dbReference>
<protein>
    <recommendedName>
        <fullName evidence="9">Zn(2)-C6 fungal-type domain-containing protein</fullName>
    </recommendedName>
</protein>
<keyword evidence="5" id="KW-0238">DNA-binding</keyword>